<sequence>MNEQDQGVRQRNWMLLTDAGWTEPADEGAAQVPPVEAIVGGWLVEPDGVVGRFTPNPLYQPEDPEAPTSPVDAAARLVATGRAGVDAVLLALRDSLVDVALDSVGDVIVASAPDDVPCVLVATGTADQARVDAAGWRQVDLDELLTLLPDGVDVLLNPGGHRAMRLFADALRDVVVEGDPQGGDALREVVVAGDPQGGDASPSTR</sequence>
<dbReference type="eggNOG" id="ENOG5033V9Y">
    <property type="taxonomic scope" value="Bacteria"/>
</dbReference>
<name>I0KZN4_9ACTN</name>
<dbReference type="AlphaFoldDB" id="I0KZN4"/>
<evidence type="ECO:0000313" key="2">
    <source>
        <dbReference type="Proteomes" id="UP000003448"/>
    </source>
</evidence>
<gene>
    <name evidence="1" type="ORF">MILUP08_41950</name>
</gene>
<evidence type="ECO:0008006" key="3">
    <source>
        <dbReference type="Google" id="ProtNLM"/>
    </source>
</evidence>
<dbReference type="NCBIfam" id="NF033532">
    <property type="entry name" value="lone7para_assoc"/>
    <property type="match status" value="1"/>
</dbReference>
<comment type="caution">
    <text evidence="1">The sequence shown here is derived from an EMBL/GenBank/DDBJ whole genome shotgun (WGS) entry which is preliminary data.</text>
</comment>
<keyword evidence="2" id="KW-1185">Reference proteome</keyword>
<accession>I0KZN4</accession>
<dbReference type="Proteomes" id="UP000003448">
    <property type="component" value="Unassembled WGS sequence"/>
</dbReference>
<reference evidence="2" key="1">
    <citation type="journal article" date="2012" name="J. Bacteriol.">
        <title>Genome Sequence of Micromonospora lupini Lupac 08, Isolated from Root Nodules of Lupinus angustifolius.</title>
        <authorList>
            <person name="Alonso-Vega P."/>
            <person name="Normand P."/>
            <person name="Bacigalupe R."/>
            <person name="Pujic P."/>
            <person name="Lajus A."/>
            <person name="Vallenet D."/>
            <person name="Carro L."/>
            <person name="Coll P."/>
            <person name="Trujillo M.E."/>
        </authorList>
    </citation>
    <scope>NUCLEOTIDE SEQUENCE [LARGE SCALE GENOMIC DNA]</scope>
    <source>
        <strain evidence="2">Lupac 08</strain>
    </source>
</reference>
<dbReference type="OrthoDB" id="3373807at2"/>
<dbReference type="InterPro" id="IPR047659">
    <property type="entry name" value="T7SS_assoc"/>
</dbReference>
<protein>
    <recommendedName>
        <fullName evidence="3">Type VII secretion system-associated protein</fullName>
    </recommendedName>
</protein>
<evidence type="ECO:0000313" key="1">
    <source>
        <dbReference type="EMBL" id="CCH17031.1"/>
    </source>
</evidence>
<dbReference type="RefSeq" id="WP_007457396.1">
    <property type="nucleotide sequence ID" value="NZ_HF570108.1"/>
</dbReference>
<dbReference type="STRING" id="1150864.MILUP08_41950"/>
<dbReference type="EMBL" id="CAIE01000017">
    <property type="protein sequence ID" value="CCH17031.1"/>
    <property type="molecule type" value="Genomic_DNA"/>
</dbReference>
<organism evidence="1 2">
    <name type="scientific">Micromonospora lupini str. Lupac 08</name>
    <dbReference type="NCBI Taxonomy" id="1150864"/>
    <lineage>
        <taxon>Bacteria</taxon>
        <taxon>Bacillati</taxon>
        <taxon>Actinomycetota</taxon>
        <taxon>Actinomycetes</taxon>
        <taxon>Micromonosporales</taxon>
        <taxon>Micromonosporaceae</taxon>
        <taxon>Micromonospora</taxon>
    </lineage>
</organism>
<proteinExistence type="predicted"/>